<reference evidence="4" key="1">
    <citation type="submission" date="2014-09" db="EMBL/GenBank/DDBJ databases">
        <authorList>
            <person name="Probst J Alexander"/>
        </authorList>
    </citation>
    <scope>NUCLEOTIDE SEQUENCE</scope>
</reference>
<dbReference type="Gene3D" id="3.40.50.10580">
    <property type="entry name" value="ATPase, V1 complex, subunit F"/>
    <property type="match status" value="1"/>
</dbReference>
<accession>A0A098E5Y4</accession>
<dbReference type="EMBL" id="CCXY01000032">
    <property type="protein sequence ID" value="CEG11173.1"/>
    <property type="molecule type" value="Genomic_DNA"/>
</dbReference>
<comment type="similarity">
    <text evidence="1">Belongs to the V-ATPase F subunit family.</text>
</comment>
<organism evidence="4">
    <name type="scientific">groundwater metagenome</name>
    <dbReference type="NCBI Taxonomy" id="717931"/>
    <lineage>
        <taxon>unclassified sequences</taxon>
        <taxon>metagenomes</taxon>
        <taxon>ecological metagenomes</taxon>
    </lineage>
</organism>
<gene>
    <name evidence="4" type="ORF">MSIBF_A1270004</name>
</gene>
<dbReference type="InterPro" id="IPR008218">
    <property type="entry name" value="ATPase_V1-cplx_f_g_su"/>
</dbReference>
<evidence type="ECO:0000256" key="3">
    <source>
        <dbReference type="ARBA" id="ARBA00023065"/>
    </source>
</evidence>
<dbReference type="Pfam" id="PF01990">
    <property type="entry name" value="ATP-synt_F"/>
    <property type="match status" value="1"/>
</dbReference>
<protein>
    <submittedName>
        <fullName evidence="4">Archaeal A1AO-type ATP synthase, subunit F</fullName>
    </submittedName>
</protein>
<keyword evidence="2" id="KW-0813">Transport</keyword>
<sequence length="98" mass="10748">MVKICFIGDVLTASGLNLVGIKDTHIVTKENIGEIFEKEKNKGIIVIPNTLYQLVKDKVKKLPLTSIVVALPDENGVGEDKAMKMIEEAIGRSITLKK</sequence>
<dbReference type="GO" id="GO:0046961">
    <property type="term" value="F:proton-transporting ATPase activity, rotational mechanism"/>
    <property type="evidence" value="ECO:0007669"/>
    <property type="project" value="InterPro"/>
</dbReference>
<evidence type="ECO:0000256" key="2">
    <source>
        <dbReference type="ARBA" id="ARBA00022448"/>
    </source>
</evidence>
<evidence type="ECO:0000256" key="1">
    <source>
        <dbReference type="ARBA" id="ARBA00010148"/>
    </source>
</evidence>
<dbReference type="InterPro" id="IPR036906">
    <property type="entry name" value="ATPase_V1_fsu_sf"/>
</dbReference>
<dbReference type="AlphaFoldDB" id="A0A098E5Y4"/>
<proteinExistence type="inferred from homology"/>
<name>A0A098E5Y4_9ZZZZ</name>
<evidence type="ECO:0000313" key="4">
    <source>
        <dbReference type="EMBL" id="CEG11173.1"/>
    </source>
</evidence>
<keyword evidence="3" id="KW-0406">Ion transport</keyword>
<dbReference type="SUPFAM" id="SSF159468">
    <property type="entry name" value="AtpF-like"/>
    <property type="match status" value="1"/>
</dbReference>